<dbReference type="AlphaFoldDB" id="A0AAJ4DMH0"/>
<feature type="transmembrane region" description="Helical" evidence="1">
    <location>
        <begin position="120"/>
        <end position="141"/>
    </location>
</feature>
<feature type="transmembrane region" description="Helical" evidence="1">
    <location>
        <begin position="89"/>
        <end position="108"/>
    </location>
</feature>
<evidence type="ECO:0000313" key="2">
    <source>
        <dbReference type="EMBL" id="QFR43041.1"/>
    </source>
</evidence>
<gene>
    <name evidence="2" type="ORF">FJR47_03610</name>
</gene>
<dbReference type="KEGG" id="suln:FJR47_03610"/>
<dbReference type="RefSeq" id="WP_152299104.1">
    <property type="nucleotide sequence ID" value="NZ_CP041166.1"/>
</dbReference>
<keyword evidence="1" id="KW-0812">Transmembrane</keyword>
<feature type="transmembrane region" description="Helical" evidence="1">
    <location>
        <begin position="59"/>
        <end position="77"/>
    </location>
</feature>
<accession>A0AAJ4DMH0</accession>
<sequence length="152" mass="16519">MTFKINEHSVARIIVLLGIITAIVIAPKNHFFLPNFLYYWLPQGVIIGLLFLAKMRASVITGCSLTMTTFLISYAILMSSTSEPSAAMAWIVYLFSIPGALIGAFIFGMTAKKLQYNSSIVVGIGSLISTLIGVGIIQLAFCCTVMYCGFKC</sequence>
<keyword evidence="1" id="KW-0472">Membrane</keyword>
<proteinExistence type="predicted"/>
<evidence type="ECO:0000256" key="1">
    <source>
        <dbReference type="SAM" id="Phobius"/>
    </source>
</evidence>
<dbReference type="EMBL" id="CP041166">
    <property type="protein sequence ID" value="QFR43041.1"/>
    <property type="molecule type" value="Genomic_DNA"/>
</dbReference>
<feature type="transmembrane region" description="Helical" evidence="1">
    <location>
        <begin position="32"/>
        <end position="52"/>
    </location>
</feature>
<protein>
    <submittedName>
        <fullName evidence="2">Uncharacterized protein</fullName>
    </submittedName>
</protein>
<organism evidence="2 3">
    <name type="scientific">Sulfurimonas xiamenensis</name>
    <dbReference type="NCBI Taxonomy" id="2590021"/>
    <lineage>
        <taxon>Bacteria</taxon>
        <taxon>Pseudomonadati</taxon>
        <taxon>Campylobacterota</taxon>
        <taxon>Epsilonproteobacteria</taxon>
        <taxon>Campylobacterales</taxon>
        <taxon>Sulfurimonadaceae</taxon>
        <taxon>Sulfurimonas</taxon>
    </lineage>
</organism>
<evidence type="ECO:0000313" key="3">
    <source>
        <dbReference type="Proteomes" id="UP000326061"/>
    </source>
</evidence>
<reference evidence="3" key="1">
    <citation type="submission" date="2019-06" db="EMBL/GenBank/DDBJ databases">
        <title>Sulfurimonas gotlandica sp. nov., a chemoautotrophic and psychrotolerant epsilonproteobacterium isolated from a pelagic redoxcline, and an emended description of the genus Sulfurimonas.</title>
        <authorList>
            <person name="Wang S."/>
            <person name="Jiang L."/>
            <person name="Shao Z."/>
        </authorList>
    </citation>
    <scope>NUCLEOTIDE SEQUENCE [LARGE SCALE GENOMIC DNA]</scope>
    <source>
        <strain evidence="3">1-1N</strain>
    </source>
</reference>
<name>A0AAJ4DMH0_9BACT</name>
<keyword evidence="1" id="KW-1133">Transmembrane helix</keyword>
<keyword evidence="3" id="KW-1185">Reference proteome</keyword>
<dbReference type="Proteomes" id="UP000326061">
    <property type="component" value="Chromosome"/>
</dbReference>
<feature type="transmembrane region" description="Helical" evidence="1">
    <location>
        <begin position="9"/>
        <end position="26"/>
    </location>
</feature>